<feature type="domain" description="Isopropylmalate dehydrogenase-like" evidence="3">
    <location>
        <begin position="5"/>
        <end position="337"/>
    </location>
</feature>
<dbReference type="EMBL" id="FUYB01000010">
    <property type="protein sequence ID" value="SKA82412.1"/>
    <property type="molecule type" value="Genomic_DNA"/>
</dbReference>
<evidence type="ECO:0000313" key="5">
    <source>
        <dbReference type="Proteomes" id="UP000190460"/>
    </source>
</evidence>
<name>A0A1T4WYH6_9GAMM</name>
<dbReference type="OrthoDB" id="9806254at2"/>
<sequence length="345" mass="37536">MSKIEITELLGDGIGAELAAAVHQVAAALPVEISFKPVDWSVATREAKGLAAIDEAEASMRATKLALKYPTETRTRSPNALIRRRLNFSVIYRPVISIKGINSNFKENVNLHIIRVATGGTYDDPGQRIGLDSAISVRMVETRPCTQAAHFAFELARKKGQTYGGRNYKVTSSSKHTIQKVTDGLFEDIVKKVSADYTDVPHNVELFDALLAKIIMKPQDYEVIVTLNEYGDFLSDMACGLVGSLGTGASGNYSFNDDYSVDIAMFDPAGGTAPDIAGKNIANPSAVLLAFGMLLDHVDRYDLGHALRLGLLSAIESGECTRDLKGKLNTDEFTQVVIERMKTFL</sequence>
<evidence type="ECO:0000256" key="2">
    <source>
        <dbReference type="ARBA" id="ARBA00023002"/>
    </source>
</evidence>
<dbReference type="AlphaFoldDB" id="A0A1T4WYH6"/>
<dbReference type="GO" id="GO:0004449">
    <property type="term" value="F:isocitrate dehydrogenase (NAD+) activity"/>
    <property type="evidence" value="ECO:0007669"/>
    <property type="project" value="TreeGrafter"/>
</dbReference>
<proteinExistence type="inferred from homology"/>
<dbReference type="SUPFAM" id="SSF53659">
    <property type="entry name" value="Isocitrate/Isopropylmalate dehydrogenase-like"/>
    <property type="match status" value="1"/>
</dbReference>
<evidence type="ECO:0000259" key="3">
    <source>
        <dbReference type="SMART" id="SM01329"/>
    </source>
</evidence>
<dbReference type="GO" id="GO:0006102">
    <property type="term" value="P:isocitrate metabolic process"/>
    <property type="evidence" value="ECO:0007669"/>
    <property type="project" value="TreeGrafter"/>
</dbReference>
<dbReference type="PANTHER" id="PTHR11835:SF34">
    <property type="entry name" value="ISOCITRATE DEHYDROGENASE [NAD] SUBUNIT ALPHA, MITOCHONDRIAL"/>
    <property type="match status" value="1"/>
</dbReference>
<evidence type="ECO:0000256" key="1">
    <source>
        <dbReference type="ARBA" id="ARBA00007769"/>
    </source>
</evidence>
<reference evidence="4 5" key="1">
    <citation type="submission" date="2017-02" db="EMBL/GenBank/DDBJ databases">
        <authorList>
            <person name="Peterson S.W."/>
        </authorList>
    </citation>
    <scope>NUCLEOTIDE SEQUENCE [LARGE SCALE GENOMIC DNA]</scope>
    <source>
        <strain evidence="4 5">ATCC 49788</strain>
    </source>
</reference>
<dbReference type="InterPro" id="IPR024084">
    <property type="entry name" value="IsoPropMal-DH-like_dom"/>
</dbReference>
<dbReference type="GO" id="GO:0006099">
    <property type="term" value="P:tricarboxylic acid cycle"/>
    <property type="evidence" value="ECO:0007669"/>
    <property type="project" value="TreeGrafter"/>
</dbReference>
<protein>
    <submittedName>
        <fullName evidence="4">Isocitrate dehydrogenase (NAD+)</fullName>
    </submittedName>
</protein>
<dbReference type="Gene3D" id="3.40.718.10">
    <property type="entry name" value="Isopropylmalate Dehydrogenase"/>
    <property type="match status" value="1"/>
</dbReference>
<dbReference type="PANTHER" id="PTHR11835">
    <property type="entry name" value="DECARBOXYLATING DEHYDROGENASES-ISOCITRATE, ISOPROPYLMALATE, TARTRATE"/>
    <property type="match status" value="1"/>
</dbReference>
<keyword evidence="5" id="KW-1185">Reference proteome</keyword>
<dbReference type="Pfam" id="PF00180">
    <property type="entry name" value="Iso_dh"/>
    <property type="match status" value="1"/>
</dbReference>
<dbReference type="STRING" id="92487.SAMN02745130_02290"/>
<organism evidence="4 5">
    <name type="scientific">Thiothrix eikelboomii</name>
    <dbReference type="NCBI Taxonomy" id="92487"/>
    <lineage>
        <taxon>Bacteria</taxon>
        <taxon>Pseudomonadati</taxon>
        <taxon>Pseudomonadota</taxon>
        <taxon>Gammaproteobacteria</taxon>
        <taxon>Thiotrichales</taxon>
        <taxon>Thiotrichaceae</taxon>
        <taxon>Thiothrix</taxon>
    </lineage>
</organism>
<accession>A0A1T4WYH6</accession>
<comment type="similarity">
    <text evidence="1">Belongs to the isocitrate and isopropylmalate dehydrogenases family.</text>
</comment>
<dbReference type="Proteomes" id="UP000190460">
    <property type="component" value="Unassembled WGS sequence"/>
</dbReference>
<gene>
    <name evidence="4" type="ORF">SAMN02745130_02290</name>
</gene>
<evidence type="ECO:0000313" key="4">
    <source>
        <dbReference type="EMBL" id="SKA82412.1"/>
    </source>
</evidence>
<dbReference type="RefSeq" id="WP_078922766.1">
    <property type="nucleotide sequence ID" value="NZ_FUYB01000010.1"/>
</dbReference>
<dbReference type="SMART" id="SM01329">
    <property type="entry name" value="Iso_dh"/>
    <property type="match status" value="1"/>
</dbReference>
<keyword evidence="2" id="KW-0560">Oxidoreductase</keyword>